<protein>
    <submittedName>
        <fullName evidence="2">Putative secreted protein</fullName>
    </submittedName>
</protein>
<dbReference type="AlphaFoldDB" id="A0A2M4CC20"/>
<accession>A0A2M4CC20</accession>
<feature type="signal peptide" evidence="1">
    <location>
        <begin position="1"/>
        <end position="17"/>
    </location>
</feature>
<dbReference type="EMBL" id="GGFJ01013634">
    <property type="protein sequence ID" value="MBW62775.1"/>
    <property type="molecule type" value="Transcribed_RNA"/>
</dbReference>
<evidence type="ECO:0000313" key="2">
    <source>
        <dbReference type="EMBL" id="MBW62775.1"/>
    </source>
</evidence>
<organism evidence="2">
    <name type="scientific">Anopheles marajoara</name>
    <dbReference type="NCBI Taxonomy" id="58244"/>
    <lineage>
        <taxon>Eukaryota</taxon>
        <taxon>Metazoa</taxon>
        <taxon>Ecdysozoa</taxon>
        <taxon>Arthropoda</taxon>
        <taxon>Hexapoda</taxon>
        <taxon>Insecta</taxon>
        <taxon>Pterygota</taxon>
        <taxon>Neoptera</taxon>
        <taxon>Endopterygota</taxon>
        <taxon>Diptera</taxon>
        <taxon>Nematocera</taxon>
        <taxon>Culicoidea</taxon>
        <taxon>Culicidae</taxon>
        <taxon>Anophelinae</taxon>
        <taxon>Anopheles</taxon>
    </lineage>
</organism>
<name>A0A2M4CC20_9DIPT</name>
<reference evidence="2" key="1">
    <citation type="submission" date="2018-01" db="EMBL/GenBank/DDBJ databases">
        <title>An insight into the sialome of Amazonian anophelines.</title>
        <authorList>
            <person name="Ribeiro J.M."/>
            <person name="Scarpassa V."/>
            <person name="Calvo E."/>
        </authorList>
    </citation>
    <scope>NUCLEOTIDE SEQUENCE</scope>
    <source>
        <tissue evidence="2">Salivary glands</tissue>
    </source>
</reference>
<keyword evidence="1" id="KW-0732">Signal</keyword>
<proteinExistence type="predicted"/>
<evidence type="ECO:0000256" key="1">
    <source>
        <dbReference type="SAM" id="SignalP"/>
    </source>
</evidence>
<sequence length="79" mass="8882">MWHRLVVCMIVWETGFSECSSPQVAGTVVCAPTLPPGNDKKELRCENFYWNGLLPSTGFEHHRQSACNPRGICSSWNIT</sequence>
<feature type="chain" id="PRO_5014831132" evidence="1">
    <location>
        <begin position="18"/>
        <end position="79"/>
    </location>
</feature>